<dbReference type="InterPro" id="IPR005146">
    <property type="entry name" value="B3/B4_tRNA-bd"/>
</dbReference>
<dbReference type="CDD" id="cd02796">
    <property type="entry name" value="tRNA_bind_bactPheRS"/>
    <property type="match status" value="1"/>
</dbReference>
<dbReference type="InterPro" id="IPR020825">
    <property type="entry name" value="Phe-tRNA_synthase-like_B3/B4"/>
</dbReference>
<dbReference type="NCBIfam" id="TIGR00472">
    <property type="entry name" value="pheT_bact"/>
    <property type="match status" value="1"/>
</dbReference>
<evidence type="ECO:0000256" key="15">
    <source>
        <dbReference type="HAMAP-Rule" id="MF_00283"/>
    </source>
</evidence>
<dbReference type="NCBIfam" id="NF045760">
    <property type="entry name" value="YtpR"/>
    <property type="match status" value="1"/>
</dbReference>
<name>A0A953HP57_9BACT</name>
<dbReference type="Pfam" id="PF17759">
    <property type="entry name" value="tRNA_synthFbeta"/>
    <property type="match status" value="1"/>
</dbReference>
<evidence type="ECO:0000256" key="14">
    <source>
        <dbReference type="ARBA" id="ARBA00049255"/>
    </source>
</evidence>
<dbReference type="InterPro" id="IPR005147">
    <property type="entry name" value="tRNA_synthase_B5-dom"/>
</dbReference>
<evidence type="ECO:0000259" key="19">
    <source>
        <dbReference type="PROSITE" id="PS51483"/>
    </source>
</evidence>
<dbReference type="SMART" id="SM00873">
    <property type="entry name" value="B3_4"/>
    <property type="match status" value="1"/>
</dbReference>
<evidence type="ECO:0000256" key="16">
    <source>
        <dbReference type="PROSITE-ProRule" id="PRU00209"/>
    </source>
</evidence>
<evidence type="ECO:0000256" key="11">
    <source>
        <dbReference type="ARBA" id="ARBA00022884"/>
    </source>
</evidence>
<dbReference type="EMBL" id="JAHVHU010000008">
    <property type="protein sequence ID" value="MBY5958223.1"/>
    <property type="molecule type" value="Genomic_DNA"/>
</dbReference>
<accession>A0A953HP57</accession>
<dbReference type="InterPro" id="IPR045864">
    <property type="entry name" value="aa-tRNA-synth_II/BPL/LPL"/>
</dbReference>
<comment type="caution">
    <text evidence="20">The sequence shown here is derived from an EMBL/GenBank/DDBJ whole genome shotgun (WGS) entry which is preliminary data.</text>
</comment>
<evidence type="ECO:0000256" key="8">
    <source>
        <dbReference type="ARBA" id="ARBA00022741"/>
    </source>
</evidence>
<comment type="cofactor">
    <cofactor evidence="15">
        <name>Mg(2+)</name>
        <dbReference type="ChEBI" id="CHEBI:18420"/>
    </cofactor>
    <text evidence="15">Binds 2 magnesium ions per tetramer.</text>
</comment>
<evidence type="ECO:0000256" key="2">
    <source>
        <dbReference type="ARBA" id="ARBA00008653"/>
    </source>
</evidence>
<dbReference type="InterPro" id="IPR004532">
    <property type="entry name" value="Phe-tRNA-ligase_IIc_bsu_bact"/>
</dbReference>
<sequence length="807" mass="90290">MKISYNWLKDYLTFEETPQRLGEILTEIGLEVEGLEKVESVPGGLAGIVTGEVRSVEPHPNADRLQKTTVDVGESELLHIVCGAPNVAQGQKVVVAVPGTMLYPEDGEPFKIRKSKIRGEVSEGMICAEDEIGLGTSHDGIMVLDPEVKIGQPAAELFEVTTDYVYEIGLTPNRSDATSHLGVARDLAAALTYQHDKPYEVKLPDVRQFHADSVDHDISVHVEDSTLCPRYSSLTVSGLKLGPSPKWMSDRLKAIGVRPINNVVDITNFILHETGQPLHAFDLRALKGSHVYVECLKENTAFVTLDEVERKLTANDLMICNSDHEPMCIAGVFGGAHSGVTADTKDIFLESAHFNATSVRKSSVWHNLRTDAARVFEKGSDPSVTTYALKRAALLFKEFANGSITSQVSDEYKEKIERKAVKVRLPQIRKIVGVEIPEEKILTILEALQMEVVSRKEDELEIAVPTSKVDVVREADVIEEVLRIYGFNNIPIDGKMEIALDSGERDMQLVYQDKVSSILSGMGFDETMALSFTLPRFLTDESDDALVRINNTSNKDLEIMRPDMVGSALSIVEYNQKRQNESLRFYEFGRSYKYINDGFTEKSHLAITISGNEEAGNWVMPEPPAGFYYLKSVVMQILEGLNIKGLQESMLTDKKYRYGVRIHRGKTEVARFGLIDLSQFPSTDIRNDVYFADIDWSAAVQMVSTVRTIAPISKYPTVERDLALIVTSDVTFQEIRKEIGKVGGRLIREVDLFDVYEDEEQLGEGKRSYGVKMVFSDPEKTLKDKEVDKKVSKILDNLQKKWGIYLR</sequence>
<dbReference type="AlphaFoldDB" id="A0A953HP57"/>
<dbReference type="SUPFAM" id="SSF46955">
    <property type="entry name" value="Putative DNA-binding domain"/>
    <property type="match status" value="1"/>
</dbReference>
<keyword evidence="13 15" id="KW-0030">Aminoacyl-tRNA synthetase</keyword>
<dbReference type="SMART" id="SM00896">
    <property type="entry name" value="FDX-ACB"/>
    <property type="match status" value="1"/>
</dbReference>
<keyword evidence="7 15" id="KW-0479">Metal-binding</keyword>
<keyword evidence="11 16" id="KW-0694">RNA-binding</keyword>
<evidence type="ECO:0000313" key="20">
    <source>
        <dbReference type="EMBL" id="MBY5958223.1"/>
    </source>
</evidence>
<dbReference type="GO" id="GO:0009328">
    <property type="term" value="C:phenylalanine-tRNA ligase complex"/>
    <property type="evidence" value="ECO:0007669"/>
    <property type="project" value="TreeGrafter"/>
</dbReference>
<dbReference type="InterPro" id="IPR009061">
    <property type="entry name" value="DNA-bd_dom_put_sf"/>
</dbReference>
<dbReference type="SUPFAM" id="SSF50249">
    <property type="entry name" value="Nucleic acid-binding proteins"/>
    <property type="match status" value="1"/>
</dbReference>
<keyword evidence="12 15" id="KW-0648">Protein biosynthesis</keyword>
<dbReference type="InterPro" id="IPR041616">
    <property type="entry name" value="PheRS_beta_core"/>
</dbReference>
<dbReference type="GO" id="GO:0004826">
    <property type="term" value="F:phenylalanine-tRNA ligase activity"/>
    <property type="evidence" value="ECO:0007669"/>
    <property type="project" value="UniProtKB-UniRule"/>
</dbReference>
<evidence type="ECO:0000256" key="10">
    <source>
        <dbReference type="ARBA" id="ARBA00022842"/>
    </source>
</evidence>
<dbReference type="FunFam" id="2.40.50.140:FF:000045">
    <property type="entry name" value="Phenylalanine--tRNA ligase beta subunit"/>
    <property type="match status" value="1"/>
</dbReference>
<dbReference type="EC" id="6.1.1.20" evidence="15"/>
<dbReference type="InterPro" id="IPR036690">
    <property type="entry name" value="Fdx_antiC-bd_sf"/>
</dbReference>
<feature type="domain" description="TRNA-binding" evidence="17">
    <location>
        <begin position="42"/>
        <end position="155"/>
    </location>
</feature>
<keyword evidence="8 15" id="KW-0547">Nucleotide-binding</keyword>
<dbReference type="PANTHER" id="PTHR10947:SF0">
    <property type="entry name" value="PHENYLALANINE--TRNA LIGASE BETA SUBUNIT"/>
    <property type="match status" value="1"/>
</dbReference>
<comment type="similarity">
    <text evidence="2 15">Belongs to the phenylalanyl-tRNA synthetase beta subunit family. Type 1 subfamily.</text>
</comment>
<dbReference type="GO" id="GO:0000287">
    <property type="term" value="F:magnesium ion binding"/>
    <property type="evidence" value="ECO:0007669"/>
    <property type="project" value="UniProtKB-UniRule"/>
</dbReference>
<keyword evidence="21" id="KW-1185">Reference proteome</keyword>
<evidence type="ECO:0000256" key="12">
    <source>
        <dbReference type="ARBA" id="ARBA00022917"/>
    </source>
</evidence>
<dbReference type="PROSITE" id="PS51447">
    <property type="entry name" value="FDX_ACB"/>
    <property type="match status" value="1"/>
</dbReference>
<keyword evidence="10 15" id="KW-0460">Magnesium</keyword>
<organism evidence="20 21">
    <name type="scientific">Membranihabitans marinus</name>
    <dbReference type="NCBI Taxonomy" id="1227546"/>
    <lineage>
        <taxon>Bacteria</taxon>
        <taxon>Pseudomonadati</taxon>
        <taxon>Bacteroidota</taxon>
        <taxon>Saprospiria</taxon>
        <taxon>Saprospirales</taxon>
        <taxon>Saprospiraceae</taxon>
        <taxon>Membranihabitans</taxon>
    </lineage>
</organism>
<feature type="binding site" evidence="15">
    <location>
        <position position="479"/>
    </location>
    <ligand>
        <name>Mg(2+)</name>
        <dbReference type="ChEBI" id="CHEBI:18420"/>
        <note>shared with alpha subunit</note>
    </ligand>
</feature>
<protein>
    <recommendedName>
        <fullName evidence="15">Phenylalanine--tRNA ligase beta subunit</fullName>
        <ecNumber evidence="15">6.1.1.20</ecNumber>
    </recommendedName>
    <alternativeName>
        <fullName evidence="15">Phenylalanyl-tRNA synthetase beta subunit</fullName>
        <shortName evidence="15">PheRS</shortName>
    </alternativeName>
</protein>
<dbReference type="Gene3D" id="3.30.930.10">
    <property type="entry name" value="Bira Bifunctional Protein, Domain 2"/>
    <property type="match status" value="1"/>
</dbReference>
<feature type="binding site" evidence="15">
    <location>
        <position position="470"/>
    </location>
    <ligand>
        <name>Mg(2+)</name>
        <dbReference type="ChEBI" id="CHEBI:18420"/>
        <note>shared with alpha subunit</note>
    </ligand>
</feature>
<dbReference type="Proteomes" id="UP000753961">
    <property type="component" value="Unassembled WGS sequence"/>
</dbReference>
<evidence type="ECO:0000256" key="1">
    <source>
        <dbReference type="ARBA" id="ARBA00004496"/>
    </source>
</evidence>
<comment type="subcellular location">
    <subcellularLocation>
        <location evidence="1 15">Cytoplasm</location>
    </subcellularLocation>
</comment>
<dbReference type="SUPFAM" id="SSF54991">
    <property type="entry name" value="Anticodon-binding domain of PheRS"/>
    <property type="match status" value="1"/>
</dbReference>
<keyword evidence="5 16" id="KW-0820">tRNA-binding</keyword>
<keyword evidence="6 15" id="KW-0436">Ligase</keyword>
<evidence type="ECO:0000256" key="7">
    <source>
        <dbReference type="ARBA" id="ARBA00022723"/>
    </source>
</evidence>
<dbReference type="PROSITE" id="PS51483">
    <property type="entry name" value="B5"/>
    <property type="match status" value="1"/>
</dbReference>
<reference evidence="20" key="1">
    <citation type="submission" date="2021-06" db="EMBL/GenBank/DDBJ databases">
        <title>44 bacteria genomes isolated from Dapeng, Shenzhen.</title>
        <authorList>
            <person name="Zheng W."/>
            <person name="Yu S."/>
            <person name="Huang Y."/>
        </authorList>
    </citation>
    <scope>NUCLEOTIDE SEQUENCE</scope>
    <source>
        <strain evidence="20">DP5N28-2</strain>
    </source>
</reference>
<dbReference type="Gene3D" id="3.30.70.380">
    <property type="entry name" value="Ferrodoxin-fold anticodon-binding domain"/>
    <property type="match status" value="1"/>
</dbReference>
<evidence type="ECO:0000256" key="5">
    <source>
        <dbReference type="ARBA" id="ARBA00022555"/>
    </source>
</evidence>
<feature type="binding site" evidence="15">
    <location>
        <position position="480"/>
    </location>
    <ligand>
        <name>Mg(2+)</name>
        <dbReference type="ChEBI" id="CHEBI:18420"/>
        <note>shared with alpha subunit</note>
    </ligand>
</feature>
<gene>
    <name evidence="15 20" type="primary">pheT</name>
    <name evidence="20" type="ORF">KUV50_08785</name>
</gene>
<dbReference type="Pfam" id="PF03484">
    <property type="entry name" value="B5"/>
    <property type="match status" value="1"/>
</dbReference>
<comment type="catalytic activity">
    <reaction evidence="14 15">
        <text>tRNA(Phe) + L-phenylalanine + ATP = L-phenylalanyl-tRNA(Phe) + AMP + diphosphate + H(+)</text>
        <dbReference type="Rhea" id="RHEA:19413"/>
        <dbReference type="Rhea" id="RHEA-COMP:9668"/>
        <dbReference type="Rhea" id="RHEA-COMP:9699"/>
        <dbReference type="ChEBI" id="CHEBI:15378"/>
        <dbReference type="ChEBI" id="CHEBI:30616"/>
        <dbReference type="ChEBI" id="CHEBI:33019"/>
        <dbReference type="ChEBI" id="CHEBI:58095"/>
        <dbReference type="ChEBI" id="CHEBI:78442"/>
        <dbReference type="ChEBI" id="CHEBI:78531"/>
        <dbReference type="ChEBI" id="CHEBI:456215"/>
        <dbReference type="EC" id="6.1.1.20"/>
    </reaction>
</comment>
<evidence type="ECO:0000256" key="9">
    <source>
        <dbReference type="ARBA" id="ARBA00022840"/>
    </source>
</evidence>
<comment type="subunit">
    <text evidence="3 15">Tetramer of two alpha and two beta subunits.</text>
</comment>
<feature type="binding site" evidence="15">
    <location>
        <position position="476"/>
    </location>
    <ligand>
        <name>Mg(2+)</name>
        <dbReference type="ChEBI" id="CHEBI:18420"/>
        <note>shared with alpha subunit</note>
    </ligand>
</feature>
<evidence type="ECO:0000256" key="13">
    <source>
        <dbReference type="ARBA" id="ARBA00023146"/>
    </source>
</evidence>
<dbReference type="SUPFAM" id="SSF55681">
    <property type="entry name" value="Class II aaRS and biotin synthetases"/>
    <property type="match status" value="1"/>
</dbReference>
<keyword evidence="4 15" id="KW-0963">Cytoplasm</keyword>
<dbReference type="PANTHER" id="PTHR10947">
    <property type="entry name" value="PHENYLALANYL-TRNA SYNTHETASE BETA CHAIN AND LEUCINE-RICH REPEAT-CONTAINING PROTEIN 47"/>
    <property type="match status" value="1"/>
</dbReference>
<dbReference type="Pfam" id="PF01588">
    <property type="entry name" value="tRNA_bind"/>
    <property type="match status" value="1"/>
</dbReference>
<dbReference type="SMART" id="SM00874">
    <property type="entry name" value="B5"/>
    <property type="match status" value="1"/>
</dbReference>
<evidence type="ECO:0000259" key="17">
    <source>
        <dbReference type="PROSITE" id="PS50886"/>
    </source>
</evidence>
<dbReference type="InterPro" id="IPR002547">
    <property type="entry name" value="tRNA-bd_dom"/>
</dbReference>
<evidence type="ECO:0000313" key="21">
    <source>
        <dbReference type="Proteomes" id="UP000753961"/>
    </source>
</evidence>
<dbReference type="Gene3D" id="3.50.40.10">
    <property type="entry name" value="Phenylalanyl-trna Synthetase, Chain B, domain 3"/>
    <property type="match status" value="1"/>
</dbReference>
<dbReference type="InterPro" id="IPR045060">
    <property type="entry name" value="Phe-tRNA-ligase_IIc_bsu"/>
</dbReference>
<dbReference type="HAMAP" id="MF_00283">
    <property type="entry name" value="Phe_tRNA_synth_beta1"/>
    <property type="match status" value="1"/>
</dbReference>
<feature type="domain" description="B5" evidence="19">
    <location>
        <begin position="416"/>
        <end position="492"/>
    </location>
</feature>
<dbReference type="Gene3D" id="3.30.56.10">
    <property type="match status" value="2"/>
</dbReference>
<dbReference type="RefSeq" id="WP_222579763.1">
    <property type="nucleotide sequence ID" value="NZ_JAHVHU010000008.1"/>
</dbReference>
<dbReference type="GO" id="GO:0000049">
    <property type="term" value="F:tRNA binding"/>
    <property type="evidence" value="ECO:0007669"/>
    <property type="project" value="UniProtKB-UniRule"/>
</dbReference>
<keyword evidence="9 15" id="KW-0067">ATP-binding</keyword>
<proteinExistence type="inferred from homology"/>
<dbReference type="InterPro" id="IPR033714">
    <property type="entry name" value="tRNA_bind_bactPheRS"/>
</dbReference>
<dbReference type="PROSITE" id="PS50886">
    <property type="entry name" value="TRBD"/>
    <property type="match status" value="1"/>
</dbReference>
<evidence type="ECO:0000256" key="3">
    <source>
        <dbReference type="ARBA" id="ARBA00011209"/>
    </source>
</evidence>
<dbReference type="FunFam" id="3.30.70.380:FF:000001">
    <property type="entry name" value="Phenylalanine--tRNA ligase beta subunit"/>
    <property type="match status" value="1"/>
</dbReference>
<dbReference type="Pfam" id="PF03483">
    <property type="entry name" value="B3_4"/>
    <property type="match status" value="1"/>
</dbReference>
<dbReference type="SUPFAM" id="SSF56037">
    <property type="entry name" value="PheT/TilS domain"/>
    <property type="match status" value="1"/>
</dbReference>
<dbReference type="Gene3D" id="2.40.50.140">
    <property type="entry name" value="Nucleic acid-binding proteins"/>
    <property type="match status" value="1"/>
</dbReference>
<feature type="domain" description="FDX-ACB" evidence="18">
    <location>
        <begin position="713"/>
        <end position="807"/>
    </location>
</feature>
<dbReference type="GO" id="GO:0005524">
    <property type="term" value="F:ATP binding"/>
    <property type="evidence" value="ECO:0007669"/>
    <property type="project" value="UniProtKB-UniRule"/>
</dbReference>
<evidence type="ECO:0000259" key="18">
    <source>
        <dbReference type="PROSITE" id="PS51447"/>
    </source>
</evidence>
<evidence type="ECO:0000256" key="6">
    <source>
        <dbReference type="ARBA" id="ARBA00022598"/>
    </source>
</evidence>
<dbReference type="InterPro" id="IPR012340">
    <property type="entry name" value="NA-bd_OB-fold"/>
</dbReference>
<evidence type="ECO:0000256" key="4">
    <source>
        <dbReference type="ARBA" id="ARBA00022490"/>
    </source>
</evidence>
<dbReference type="InterPro" id="IPR005121">
    <property type="entry name" value="Fdx_antiC-bd"/>
</dbReference>
<dbReference type="GO" id="GO:0006432">
    <property type="term" value="P:phenylalanyl-tRNA aminoacylation"/>
    <property type="evidence" value="ECO:0007669"/>
    <property type="project" value="UniProtKB-UniRule"/>
</dbReference>
<dbReference type="Pfam" id="PF03147">
    <property type="entry name" value="FDX-ACB"/>
    <property type="match status" value="1"/>
</dbReference>